<dbReference type="RefSeq" id="WP_117909888.1">
    <property type="nucleotide sequence ID" value="NZ_JAODBU010000004.1"/>
</dbReference>
<proteinExistence type="predicted"/>
<evidence type="ECO:0000313" key="2">
    <source>
        <dbReference type="Proteomes" id="UP001431199"/>
    </source>
</evidence>
<sequence>MILVSTSTVKITPTGPYLPCFVSGNPLRSEKTNKVHDCFECTVIVFKINNKLMVWGEIDIIEIDFRLADTMRKSVQKMYNVPYENIIIGTIHTHTGPETLEENAFGMDEVKVVPGYREFLVKKFEEAVSECFNKGFTQVTPYVRNTVIDGLYGNRNGKGGIEDKNILEIKFVDKNGNIVAGCFNIACHATVNDPMSVELTTDIIGYLSRTIEKEWGVSPLMMQGASGDMGNRQYRKKAGFDEIKRLGDAIIAQLRMAGDYKPVLFSDIKIDKYHYLDEFDKSNDTMENLKKEISEDVAKLKIEKDFDQRKLLISGLTFLKQQYNEKHVKNEFDASIIRLGDLEICQIPAELFSCFGLQIKAASKAKYCIIWGYTNGMVGYMVRSEEYETCYEGRSTKFRQGEPEKITEDLVELIKKRYK</sequence>
<dbReference type="Proteomes" id="UP001431199">
    <property type="component" value="Unassembled WGS sequence"/>
</dbReference>
<evidence type="ECO:0008006" key="3">
    <source>
        <dbReference type="Google" id="ProtNLM"/>
    </source>
</evidence>
<protein>
    <recommendedName>
        <fullName evidence="3">Neutral/alkaline non-lysosomal ceramidase N-terminal domain-containing protein</fullName>
    </recommendedName>
</protein>
<gene>
    <name evidence="1" type="ORF">N5B56_05730</name>
</gene>
<keyword evidence="2" id="KW-1185">Reference proteome</keyword>
<comment type="caution">
    <text evidence="1">The sequence shown here is derived from an EMBL/GenBank/DDBJ whole genome shotgun (WGS) entry which is preliminary data.</text>
</comment>
<evidence type="ECO:0000313" key="1">
    <source>
        <dbReference type="EMBL" id="MCT7398587.1"/>
    </source>
</evidence>
<name>A0ABT2M2F3_9FIRM</name>
<dbReference type="EMBL" id="JAODBU010000004">
    <property type="protein sequence ID" value="MCT7398587.1"/>
    <property type="molecule type" value="Genomic_DNA"/>
</dbReference>
<organism evidence="1 2">
    <name type="scientific">Eubacterium album</name>
    <dbReference type="NCBI Taxonomy" id="2978477"/>
    <lineage>
        <taxon>Bacteria</taxon>
        <taxon>Bacillati</taxon>
        <taxon>Bacillota</taxon>
        <taxon>Clostridia</taxon>
        <taxon>Eubacteriales</taxon>
        <taxon>Eubacteriaceae</taxon>
        <taxon>Eubacterium</taxon>
    </lineage>
</organism>
<accession>A0ABT2M2F3</accession>
<reference evidence="1" key="1">
    <citation type="submission" date="2022-09" db="EMBL/GenBank/DDBJ databases">
        <title>Eubacterium sp. LFL-14 isolated from human feces.</title>
        <authorList>
            <person name="Liu F."/>
        </authorList>
    </citation>
    <scope>NUCLEOTIDE SEQUENCE</scope>
    <source>
        <strain evidence="1">LFL-14</strain>
    </source>
</reference>